<feature type="compositionally biased region" description="Polar residues" evidence="1">
    <location>
        <begin position="12"/>
        <end position="21"/>
    </location>
</feature>
<dbReference type="Proteomes" id="UP000238479">
    <property type="component" value="Chromosome 5"/>
</dbReference>
<keyword evidence="3" id="KW-1185">Reference proteome</keyword>
<reference evidence="2 3" key="1">
    <citation type="journal article" date="2018" name="Nat. Genet.">
        <title>The Rosa genome provides new insights in the design of modern roses.</title>
        <authorList>
            <person name="Bendahmane M."/>
        </authorList>
    </citation>
    <scope>NUCLEOTIDE SEQUENCE [LARGE SCALE GENOMIC DNA]</scope>
    <source>
        <strain evidence="3">cv. Old Blush</strain>
    </source>
</reference>
<evidence type="ECO:0000256" key="1">
    <source>
        <dbReference type="SAM" id="MobiDB-lite"/>
    </source>
</evidence>
<accession>A0A2P6QFG7</accession>
<proteinExistence type="predicted"/>
<gene>
    <name evidence="2" type="ORF">RchiOBHm_Chr5g0051781</name>
</gene>
<sequence>MRVNDPDGSGGFQSSRPGSTTRRPDSRTQPEFSFPATKRRQTTHVRFLSSSPMHRWPQIVHLRKSFSSSFSTSGYNQFSNSNRF</sequence>
<evidence type="ECO:0000313" key="3">
    <source>
        <dbReference type="Proteomes" id="UP000238479"/>
    </source>
</evidence>
<name>A0A2P6QFG7_ROSCH</name>
<protein>
    <submittedName>
        <fullName evidence="2">Uncharacterized protein</fullName>
    </submittedName>
</protein>
<dbReference type="EMBL" id="PDCK01000043">
    <property type="protein sequence ID" value="PRQ32923.1"/>
    <property type="molecule type" value="Genomic_DNA"/>
</dbReference>
<dbReference type="AlphaFoldDB" id="A0A2P6QFG7"/>
<dbReference type="Gramene" id="PRQ32923">
    <property type="protein sequence ID" value="PRQ32923"/>
    <property type="gene ID" value="RchiOBHm_Chr5g0051781"/>
</dbReference>
<comment type="caution">
    <text evidence="2">The sequence shown here is derived from an EMBL/GenBank/DDBJ whole genome shotgun (WGS) entry which is preliminary data.</text>
</comment>
<evidence type="ECO:0000313" key="2">
    <source>
        <dbReference type="EMBL" id="PRQ32923.1"/>
    </source>
</evidence>
<feature type="region of interest" description="Disordered" evidence="1">
    <location>
        <begin position="1"/>
        <end position="43"/>
    </location>
</feature>
<organism evidence="2 3">
    <name type="scientific">Rosa chinensis</name>
    <name type="common">China rose</name>
    <dbReference type="NCBI Taxonomy" id="74649"/>
    <lineage>
        <taxon>Eukaryota</taxon>
        <taxon>Viridiplantae</taxon>
        <taxon>Streptophyta</taxon>
        <taxon>Embryophyta</taxon>
        <taxon>Tracheophyta</taxon>
        <taxon>Spermatophyta</taxon>
        <taxon>Magnoliopsida</taxon>
        <taxon>eudicotyledons</taxon>
        <taxon>Gunneridae</taxon>
        <taxon>Pentapetalae</taxon>
        <taxon>rosids</taxon>
        <taxon>fabids</taxon>
        <taxon>Rosales</taxon>
        <taxon>Rosaceae</taxon>
        <taxon>Rosoideae</taxon>
        <taxon>Rosoideae incertae sedis</taxon>
        <taxon>Rosa</taxon>
    </lineage>
</organism>